<evidence type="ECO:0000256" key="2">
    <source>
        <dbReference type="ARBA" id="ARBA00022692"/>
    </source>
</evidence>
<accession>A0A9K3PPL2</accession>
<dbReference type="InterPro" id="IPR052964">
    <property type="entry name" value="Sporulation_signal_mat"/>
</dbReference>
<feature type="transmembrane region" description="Helical" evidence="6">
    <location>
        <begin position="357"/>
        <end position="375"/>
    </location>
</feature>
<gene>
    <name evidence="8" type="ORF">IV203_004134</name>
</gene>
<dbReference type="GO" id="GO:0012505">
    <property type="term" value="C:endomembrane system"/>
    <property type="evidence" value="ECO:0007669"/>
    <property type="project" value="UniProtKB-SubCell"/>
</dbReference>
<evidence type="ECO:0000313" key="9">
    <source>
        <dbReference type="Proteomes" id="UP000693970"/>
    </source>
</evidence>
<keyword evidence="4 6" id="KW-0472">Membrane</keyword>
<protein>
    <recommendedName>
        <fullName evidence="7">HTTM-like domain-containing protein</fullName>
    </recommendedName>
</protein>
<proteinExistence type="predicted"/>
<feature type="domain" description="HTTM-like" evidence="7">
    <location>
        <begin position="52"/>
        <end position="337"/>
    </location>
</feature>
<feature type="compositionally biased region" description="Polar residues" evidence="5">
    <location>
        <begin position="18"/>
        <end position="31"/>
    </location>
</feature>
<comment type="subcellular location">
    <subcellularLocation>
        <location evidence="1">Endomembrane system</location>
        <topology evidence="1">Multi-pass membrane protein</topology>
    </subcellularLocation>
</comment>
<comment type="caution">
    <text evidence="8">The sequence shown here is derived from an EMBL/GenBank/DDBJ whole genome shotgun (WGS) entry which is preliminary data.</text>
</comment>
<reference evidence="8" key="1">
    <citation type="journal article" date="2021" name="Sci. Rep.">
        <title>Diploid genomic architecture of Nitzschia inconspicua, an elite biomass production diatom.</title>
        <authorList>
            <person name="Oliver A."/>
            <person name="Podell S."/>
            <person name="Pinowska A."/>
            <person name="Traller J.C."/>
            <person name="Smith S.R."/>
            <person name="McClure R."/>
            <person name="Beliaev A."/>
            <person name="Bohutskyi P."/>
            <person name="Hill E.A."/>
            <person name="Rabines A."/>
            <person name="Zheng H."/>
            <person name="Allen L.Z."/>
            <person name="Kuo A."/>
            <person name="Grigoriev I.V."/>
            <person name="Allen A.E."/>
            <person name="Hazlebeck D."/>
            <person name="Allen E.E."/>
        </authorList>
    </citation>
    <scope>NUCLEOTIDE SEQUENCE</scope>
    <source>
        <strain evidence="8">Hildebrandi</strain>
    </source>
</reference>
<feature type="transmembrane region" description="Helical" evidence="6">
    <location>
        <begin position="202"/>
        <end position="221"/>
    </location>
</feature>
<feature type="transmembrane region" description="Helical" evidence="6">
    <location>
        <begin position="59"/>
        <end position="77"/>
    </location>
</feature>
<dbReference type="InterPro" id="IPR011020">
    <property type="entry name" value="HTTM-like"/>
</dbReference>
<keyword evidence="2 6" id="KW-0812">Transmembrane</keyword>
<dbReference type="EMBL" id="JAGRRH010000016">
    <property type="protein sequence ID" value="KAG7354778.1"/>
    <property type="molecule type" value="Genomic_DNA"/>
</dbReference>
<evidence type="ECO:0000256" key="4">
    <source>
        <dbReference type="ARBA" id="ARBA00023136"/>
    </source>
</evidence>
<feature type="transmembrane region" description="Helical" evidence="6">
    <location>
        <begin position="122"/>
        <end position="140"/>
    </location>
</feature>
<feature type="transmembrane region" description="Helical" evidence="6">
    <location>
        <begin position="160"/>
        <end position="181"/>
    </location>
</feature>
<dbReference type="SMART" id="SM00752">
    <property type="entry name" value="HTTM"/>
    <property type="match status" value="1"/>
</dbReference>
<keyword evidence="9" id="KW-1185">Reference proteome</keyword>
<evidence type="ECO:0000313" key="8">
    <source>
        <dbReference type="EMBL" id="KAG7354778.1"/>
    </source>
</evidence>
<name>A0A9K3PPL2_9STRA</name>
<evidence type="ECO:0000259" key="7">
    <source>
        <dbReference type="SMART" id="SM00752"/>
    </source>
</evidence>
<evidence type="ECO:0000256" key="1">
    <source>
        <dbReference type="ARBA" id="ARBA00004127"/>
    </source>
</evidence>
<feature type="transmembrane region" description="Helical" evidence="6">
    <location>
        <begin position="318"/>
        <end position="337"/>
    </location>
</feature>
<keyword evidence="3 6" id="KW-1133">Transmembrane helix</keyword>
<evidence type="ECO:0000256" key="5">
    <source>
        <dbReference type="SAM" id="MobiDB-lite"/>
    </source>
</evidence>
<dbReference type="OrthoDB" id="39389at2759"/>
<sequence>MKGHNINQVVSYRNLSEMAKTTSSRPRNQLRNGKKTTPAKNASSTVGGWRPVLGCSLKAMALFRITLGCLLTAELILRFRFLRVFYSDEGTMPLRLLLPRIDGLYQKICLHCHFGELWQQQLLLGIQTVVAIMFTLGYQTRLMAILSWYFYTSLILRNTWLYFILDRYFYYLLFYAMFLPLDQYWSLSKHDRKSAYDNLPQGVFVNPATIALKLLVFWIYIDAGVGKYLDPKQGWTYHTDPLPALDTYCRHTLCAQYLYAILGPKGLRFLTPTVVWIEILSTPLALLGSYLGNASMVNFAILFICQLHLGISTTIRNSVLLSFVACSAWCVFLPIGWGENAPTGDAFPSRSFWSKLSSTATITLVCAMVGGNIWFETIGTDCSNGSLRRIWSTLLQNRWNVFIGAEEYVTWEIAPGRLRDGSVVDVWGRSDKVNWMMPGSGAPCTSTSRPGRWRSFPYLADLEGEEAEALWGYLCKQWDRENNVKSNPGRQLLRYNFFMLQADVLPNMAFSSTRKRLVHSYECVNEASAAQYENEVDAKADVTIADDPSKSEL</sequence>
<dbReference type="Proteomes" id="UP000693970">
    <property type="component" value="Unassembled WGS sequence"/>
</dbReference>
<feature type="transmembrane region" description="Helical" evidence="6">
    <location>
        <begin position="290"/>
        <end position="311"/>
    </location>
</feature>
<evidence type="ECO:0000256" key="6">
    <source>
        <dbReference type="SAM" id="Phobius"/>
    </source>
</evidence>
<organism evidence="8 9">
    <name type="scientific">Nitzschia inconspicua</name>
    <dbReference type="NCBI Taxonomy" id="303405"/>
    <lineage>
        <taxon>Eukaryota</taxon>
        <taxon>Sar</taxon>
        <taxon>Stramenopiles</taxon>
        <taxon>Ochrophyta</taxon>
        <taxon>Bacillariophyta</taxon>
        <taxon>Bacillariophyceae</taxon>
        <taxon>Bacillariophycidae</taxon>
        <taxon>Bacillariales</taxon>
        <taxon>Bacillariaceae</taxon>
        <taxon>Nitzschia</taxon>
    </lineage>
</organism>
<dbReference type="AlphaFoldDB" id="A0A9K3PPL2"/>
<reference evidence="8" key="2">
    <citation type="submission" date="2021-04" db="EMBL/GenBank/DDBJ databases">
        <authorList>
            <person name="Podell S."/>
        </authorList>
    </citation>
    <scope>NUCLEOTIDE SEQUENCE</scope>
    <source>
        <strain evidence="8">Hildebrandi</strain>
    </source>
</reference>
<feature type="region of interest" description="Disordered" evidence="5">
    <location>
        <begin position="18"/>
        <end position="46"/>
    </location>
</feature>
<dbReference type="PANTHER" id="PTHR39535">
    <property type="entry name" value="SPORULATION-DELAYING PROTEIN SDPB"/>
    <property type="match status" value="1"/>
</dbReference>
<dbReference type="PANTHER" id="PTHR39535:SF2">
    <property type="entry name" value="HTTM DOMAIN-CONTAINING PROTEIN"/>
    <property type="match status" value="1"/>
</dbReference>
<evidence type="ECO:0000256" key="3">
    <source>
        <dbReference type="ARBA" id="ARBA00022989"/>
    </source>
</evidence>